<dbReference type="OrthoDB" id="2680098at2"/>
<name>A0A429XWS5_9BACI</name>
<dbReference type="InterPro" id="IPR002156">
    <property type="entry name" value="RNaseH_domain"/>
</dbReference>
<dbReference type="NCBIfam" id="NF005822">
    <property type="entry name" value="PRK07708.1"/>
    <property type="match status" value="1"/>
</dbReference>
<dbReference type="Proteomes" id="UP000287156">
    <property type="component" value="Unassembled WGS sequence"/>
</dbReference>
<dbReference type="GO" id="GO:0004523">
    <property type="term" value="F:RNA-DNA hybrid ribonuclease activity"/>
    <property type="evidence" value="ECO:0007669"/>
    <property type="project" value="InterPro"/>
</dbReference>
<evidence type="ECO:0000313" key="2">
    <source>
        <dbReference type="EMBL" id="RST72944.1"/>
    </source>
</evidence>
<proteinExistence type="predicted"/>
<keyword evidence="3" id="KW-1185">Reference proteome</keyword>
<dbReference type="RefSeq" id="WP_126051324.1">
    <property type="nucleotide sequence ID" value="NZ_QYTV02000006.1"/>
</dbReference>
<dbReference type="Gene3D" id="3.30.420.10">
    <property type="entry name" value="Ribonuclease H-like superfamily/Ribonuclease H"/>
    <property type="match status" value="1"/>
</dbReference>
<dbReference type="InterPro" id="IPR036397">
    <property type="entry name" value="RNaseH_sf"/>
</dbReference>
<dbReference type="SUPFAM" id="SSF53098">
    <property type="entry name" value="Ribonuclease H-like"/>
    <property type="match status" value="1"/>
</dbReference>
<dbReference type="GO" id="GO:0003676">
    <property type="term" value="F:nucleic acid binding"/>
    <property type="evidence" value="ECO:0007669"/>
    <property type="project" value="InterPro"/>
</dbReference>
<dbReference type="AlphaFoldDB" id="A0A429XWS5"/>
<protein>
    <submittedName>
        <fullName evidence="2">Reverse transcriptase-like protein</fullName>
    </submittedName>
</protein>
<feature type="domain" description="RNase H type-1" evidence="1">
    <location>
        <begin position="78"/>
        <end position="205"/>
    </location>
</feature>
<accession>A0A429XWS5</accession>
<dbReference type="InterPro" id="IPR012337">
    <property type="entry name" value="RNaseH-like_sf"/>
</dbReference>
<reference evidence="2" key="1">
    <citation type="submission" date="2018-12" db="EMBL/GenBank/DDBJ databases">
        <authorList>
            <person name="Sun L."/>
            <person name="Chen Z."/>
        </authorList>
    </citation>
    <scope>NUCLEOTIDE SEQUENCE [LARGE SCALE GENOMIC DNA]</scope>
    <source>
        <strain evidence="2">3-2-2</strain>
    </source>
</reference>
<sequence>MNIKLKFQYKGMKTKALLLESEWFEDREIKPLVTDMVKTGRIKDIYVMDEMGREWTLKEFNKLMEKMEEEPRNPIVYFDGGYDRETENAGIGIVIYYEKGQETYRLRNNAKLLELQSSSEAEYAALYNAVKLLQQLEVHHMPCVFKGDAQGVIKQLEGEWPCYEKALNRWLDRIEDLIKSLGLKPTFKIISRNENKEAHKLASQALQDNMIDSHLKIEK</sequence>
<organism evidence="2 3">
    <name type="scientific">Siminovitchia acidinfaciens</name>
    <dbReference type="NCBI Taxonomy" id="2321395"/>
    <lineage>
        <taxon>Bacteria</taxon>
        <taxon>Bacillati</taxon>
        <taxon>Bacillota</taxon>
        <taxon>Bacilli</taxon>
        <taxon>Bacillales</taxon>
        <taxon>Bacillaceae</taxon>
        <taxon>Siminovitchia</taxon>
    </lineage>
</organism>
<dbReference type="EMBL" id="QYTV02000006">
    <property type="protein sequence ID" value="RST72944.1"/>
    <property type="molecule type" value="Genomic_DNA"/>
</dbReference>
<dbReference type="Pfam" id="PF13456">
    <property type="entry name" value="RVT_3"/>
    <property type="match status" value="1"/>
</dbReference>
<dbReference type="GO" id="GO:0003964">
    <property type="term" value="F:RNA-directed DNA polymerase activity"/>
    <property type="evidence" value="ECO:0007669"/>
    <property type="project" value="UniProtKB-KW"/>
</dbReference>
<evidence type="ECO:0000313" key="3">
    <source>
        <dbReference type="Proteomes" id="UP000287156"/>
    </source>
</evidence>
<gene>
    <name evidence="2" type="ORF">D4T97_013695</name>
</gene>
<comment type="caution">
    <text evidence="2">The sequence shown here is derived from an EMBL/GenBank/DDBJ whole genome shotgun (WGS) entry which is preliminary data.</text>
</comment>
<dbReference type="CDD" id="cd09279">
    <property type="entry name" value="RNase_HI_like"/>
    <property type="match status" value="1"/>
</dbReference>
<evidence type="ECO:0000259" key="1">
    <source>
        <dbReference type="Pfam" id="PF13456"/>
    </source>
</evidence>